<dbReference type="PANTHER" id="PTHR14647:SF87">
    <property type="entry name" value="PUTATIVE-RELATED"/>
    <property type="match status" value="1"/>
</dbReference>
<dbReference type="KEGG" id="dpte:113797773"/>
<keyword evidence="3" id="KW-0808">Transferase</keyword>
<keyword evidence="6" id="KW-1133">Transmembrane helix</keyword>
<gene>
    <name evidence="11" type="primary">LOC113797773</name>
</gene>
<comment type="similarity">
    <text evidence="2">Belongs to the galactose-3-O-sulfotransferase family.</text>
</comment>
<dbReference type="PROSITE" id="PS51257">
    <property type="entry name" value="PROKAR_LIPOPROTEIN"/>
    <property type="match status" value="1"/>
</dbReference>
<name>A0A6P6YFI1_DERPT</name>
<dbReference type="PANTHER" id="PTHR14647">
    <property type="entry name" value="GALACTOSE-3-O-SULFOTRANSFERASE"/>
    <property type="match status" value="1"/>
</dbReference>
<keyword evidence="9" id="KW-0325">Glycoprotein</keyword>
<keyword evidence="7" id="KW-0333">Golgi apparatus</keyword>
<dbReference type="Proteomes" id="UP000515146">
    <property type="component" value="Unplaced"/>
</dbReference>
<keyword evidence="4" id="KW-0812">Transmembrane</keyword>
<dbReference type="InterPro" id="IPR009729">
    <property type="entry name" value="Gal-3-0_sulfotransfrase"/>
</dbReference>
<evidence type="ECO:0000313" key="10">
    <source>
        <dbReference type="Proteomes" id="UP000515146"/>
    </source>
</evidence>
<dbReference type="OrthoDB" id="514299at2759"/>
<dbReference type="GO" id="GO:0001733">
    <property type="term" value="F:galactosylceramide sulfotransferase activity"/>
    <property type="evidence" value="ECO:0007669"/>
    <property type="project" value="InterPro"/>
</dbReference>
<reference evidence="11" key="1">
    <citation type="submission" date="2025-08" db="UniProtKB">
        <authorList>
            <consortium name="RefSeq"/>
        </authorList>
    </citation>
    <scope>IDENTIFICATION</scope>
    <source>
        <strain evidence="11">Airmid</strain>
    </source>
</reference>
<evidence type="ECO:0000256" key="6">
    <source>
        <dbReference type="ARBA" id="ARBA00022989"/>
    </source>
</evidence>
<dbReference type="AlphaFoldDB" id="A0A6P6YFI1"/>
<evidence type="ECO:0000256" key="9">
    <source>
        <dbReference type="ARBA" id="ARBA00023180"/>
    </source>
</evidence>
<keyword evidence="5" id="KW-0735">Signal-anchor</keyword>
<evidence type="ECO:0000256" key="3">
    <source>
        <dbReference type="ARBA" id="ARBA00022679"/>
    </source>
</evidence>
<organism evidence="10 11">
    <name type="scientific">Dermatophagoides pteronyssinus</name>
    <name type="common">European house dust mite</name>
    <dbReference type="NCBI Taxonomy" id="6956"/>
    <lineage>
        <taxon>Eukaryota</taxon>
        <taxon>Metazoa</taxon>
        <taxon>Ecdysozoa</taxon>
        <taxon>Arthropoda</taxon>
        <taxon>Chelicerata</taxon>
        <taxon>Arachnida</taxon>
        <taxon>Acari</taxon>
        <taxon>Acariformes</taxon>
        <taxon>Sarcoptiformes</taxon>
        <taxon>Astigmata</taxon>
        <taxon>Psoroptidia</taxon>
        <taxon>Analgoidea</taxon>
        <taxon>Pyroglyphidae</taxon>
        <taxon>Dermatophagoidinae</taxon>
        <taxon>Dermatophagoides</taxon>
    </lineage>
</organism>
<dbReference type="OMA" id="EEPWRYY"/>
<evidence type="ECO:0000256" key="1">
    <source>
        <dbReference type="ARBA" id="ARBA00004323"/>
    </source>
</evidence>
<evidence type="ECO:0000256" key="7">
    <source>
        <dbReference type="ARBA" id="ARBA00023034"/>
    </source>
</evidence>
<dbReference type="RefSeq" id="XP_027204012.1">
    <property type="nucleotide sequence ID" value="XM_027348211.1"/>
</dbReference>
<proteinExistence type="inferred from homology"/>
<keyword evidence="8" id="KW-0472">Membrane</keyword>
<dbReference type="InParanoid" id="A0A6P6YFI1"/>
<dbReference type="Pfam" id="PF06990">
    <property type="entry name" value="Gal-3-0_sulfotr"/>
    <property type="match status" value="1"/>
</dbReference>
<keyword evidence="10" id="KW-1185">Reference proteome</keyword>
<dbReference type="InterPro" id="IPR027417">
    <property type="entry name" value="P-loop_NTPase"/>
</dbReference>
<sequence>MNRLAKQILTIILLTLLGCLYIQHVSVYQQSSSILLQPKSSEIALKSLPLTRNINNDRNNKTCRPKSNIVFIKAHKCASSAIQNIFMRYGYFNKKIFVLPKDGNYLGHPQLFSRSLVPDPKLFHSNYNILTHHSRLNYQEMKMLMPNNTIFITIIRKPVDLFESMFHYYKLNRFWSISFNRFNRPNLSIPKRIRQNRFVGKIGINQIMFDMGMSAKDFQNDDKIEKFIQYLDSIFSLVMVAERMEESLILLKNLLCWNFDDVVVFKVNARNRNSKHKISSTGIKHIEELNHADQLLYDYFNKKFDSKVRKFGREKMKQEINELRRRTKLYYDYCVNKTITKNHIIRFVSDREDNLQCQFLTNNELTLTYFIRNEQIKRYPLSVFQND</sequence>
<comment type="subcellular location">
    <subcellularLocation>
        <location evidence="1">Golgi apparatus membrane</location>
        <topology evidence="1">Single-pass type II membrane protein</topology>
    </subcellularLocation>
</comment>
<accession>A0A6P6YFI1</accession>
<dbReference type="SUPFAM" id="SSF52540">
    <property type="entry name" value="P-loop containing nucleoside triphosphate hydrolases"/>
    <property type="match status" value="1"/>
</dbReference>
<evidence type="ECO:0000256" key="8">
    <source>
        <dbReference type="ARBA" id="ARBA00023136"/>
    </source>
</evidence>
<dbReference type="GO" id="GO:0000139">
    <property type="term" value="C:Golgi membrane"/>
    <property type="evidence" value="ECO:0007669"/>
    <property type="project" value="UniProtKB-SubCell"/>
</dbReference>
<evidence type="ECO:0000313" key="11">
    <source>
        <dbReference type="RefSeq" id="XP_027204012.1"/>
    </source>
</evidence>
<protein>
    <submittedName>
        <fullName evidence="11">Galactose-3-O-sulfotransferase 4-like</fullName>
    </submittedName>
</protein>
<evidence type="ECO:0000256" key="2">
    <source>
        <dbReference type="ARBA" id="ARBA00008124"/>
    </source>
</evidence>
<evidence type="ECO:0000256" key="5">
    <source>
        <dbReference type="ARBA" id="ARBA00022968"/>
    </source>
</evidence>
<evidence type="ECO:0000256" key="4">
    <source>
        <dbReference type="ARBA" id="ARBA00022692"/>
    </source>
</evidence>
<dbReference type="GO" id="GO:0009247">
    <property type="term" value="P:glycolipid biosynthetic process"/>
    <property type="evidence" value="ECO:0007669"/>
    <property type="project" value="InterPro"/>
</dbReference>
<dbReference type="Gene3D" id="3.40.50.300">
    <property type="entry name" value="P-loop containing nucleotide triphosphate hydrolases"/>
    <property type="match status" value="1"/>
</dbReference>